<dbReference type="EMBL" id="MASU01000005">
    <property type="protein sequence ID" value="PXY35529.1"/>
    <property type="molecule type" value="Genomic_DNA"/>
</dbReference>
<dbReference type="InterPro" id="IPR002293">
    <property type="entry name" value="AA/rel_permease1"/>
</dbReference>
<keyword evidence="2" id="KW-0813">Transport</keyword>
<dbReference type="PIRSF" id="PIRSF006060">
    <property type="entry name" value="AA_transporter"/>
    <property type="match status" value="1"/>
</dbReference>
<keyword evidence="5 6" id="KW-0472">Membrane</keyword>
<evidence type="ECO:0000256" key="5">
    <source>
        <dbReference type="ARBA" id="ARBA00023136"/>
    </source>
</evidence>
<evidence type="ECO:0000313" key="7">
    <source>
        <dbReference type="EMBL" id="PXY35529.1"/>
    </source>
</evidence>
<gene>
    <name evidence="7" type="ORF">BA062_08420</name>
</gene>
<name>A0A318M9N8_9PSEU</name>
<organism evidence="7 8">
    <name type="scientific">Prauserella flavalba</name>
    <dbReference type="NCBI Taxonomy" id="1477506"/>
    <lineage>
        <taxon>Bacteria</taxon>
        <taxon>Bacillati</taxon>
        <taxon>Actinomycetota</taxon>
        <taxon>Actinomycetes</taxon>
        <taxon>Pseudonocardiales</taxon>
        <taxon>Pseudonocardiaceae</taxon>
        <taxon>Prauserella</taxon>
    </lineage>
</organism>
<feature type="transmembrane region" description="Helical" evidence="6">
    <location>
        <begin position="92"/>
        <end position="119"/>
    </location>
</feature>
<dbReference type="RefSeq" id="WP_110335531.1">
    <property type="nucleotide sequence ID" value="NZ_MASU01000005.1"/>
</dbReference>
<protein>
    <submittedName>
        <fullName evidence="7">Amino acid permease</fullName>
    </submittedName>
</protein>
<feature type="transmembrane region" description="Helical" evidence="6">
    <location>
        <begin position="337"/>
        <end position="355"/>
    </location>
</feature>
<dbReference type="PANTHER" id="PTHR43243:SF4">
    <property type="entry name" value="CATIONIC AMINO ACID TRANSPORTER 4"/>
    <property type="match status" value="1"/>
</dbReference>
<proteinExistence type="predicted"/>
<dbReference type="OrthoDB" id="3170677at2"/>
<dbReference type="Gene3D" id="1.20.1740.10">
    <property type="entry name" value="Amino acid/polyamine transporter I"/>
    <property type="match status" value="1"/>
</dbReference>
<feature type="transmembrane region" description="Helical" evidence="6">
    <location>
        <begin position="240"/>
        <end position="264"/>
    </location>
</feature>
<feature type="transmembrane region" description="Helical" evidence="6">
    <location>
        <begin position="46"/>
        <end position="71"/>
    </location>
</feature>
<keyword evidence="3 6" id="KW-0812">Transmembrane</keyword>
<dbReference type="AlphaFoldDB" id="A0A318M9N8"/>
<feature type="transmembrane region" description="Helical" evidence="6">
    <location>
        <begin position="404"/>
        <end position="422"/>
    </location>
</feature>
<sequence length="473" mass="49700">MTDHTTRGGFVRVLGRLDVLAIAFGAMIGFGWIVLTGGFLEDAGTLGAALAFVLGGTVVALVGLTYAELVSAMPAVGGEHNYALRALGSRPAFITSWTLVLGYVSVVAFEAVALPQTLLYLVPELPAGRLWSIAGYDVYATWVAVGVVGAVVITALNYVGVRPAAVFQGIAVLFLLAVGVLLTIGSFTGGSTANMQPLFSGGLSGLLVVLVATPFLFVGFDVIPQSAEEINLPPRRIGTLLLVSVLLAVTWYVMIMLTVGSGLAPGQRADAELPTADAMSALWNSPAMGTVLVLGGIAGIVTSWNGFLIGASRLLFAMASSGMLPRWFARVHPRFGSPSNAVLFVGGLSVAAPLFGEQMLVWLVDAGSLSIIAAYLMVALSFLVLRRREPEMPRPFRVPAGRTVGVLAIVLSLGTGVLFLPGMPAQLIWPWEWVIVGLWWLAGIVLVLRLPRVGPGADAEDRLIDAVRVGDNR</sequence>
<keyword evidence="4 6" id="KW-1133">Transmembrane helix</keyword>
<evidence type="ECO:0000256" key="4">
    <source>
        <dbReference type="ARBA" id="ARBA00022989"/>
    </source>
</evidence>
<feature type="transmembrane region" description="Helical" evidence="6">
    <location>
        <begin position="291"/>
        <end position="316"/>
    </location>
</feature>
<dbReference type="GO" id="GO:0016020">
    <property type="term" value="C:membrane"/>
    <property type="evidence" value="ECO:0007669"/>
    <property type="project" value="UniProtKB-SubCell"/>
</dbReference>
<feature type="transmembrane region" description="Helical" evidence="6">
    <location>
        <begin position="428"/>
        <end position="448"/>
    </location>
</feature>
<evidence type="ECO:0000256" key="2">
    <source>
        <dbReference type="ARBA" id="ARBA00022448"/>
    </source>
</evidence>
<dbReference type="GO" id="GO:0015171">
    <property type="term" value="F:amino acid transmembrane transporter activity"/>
    <property type="evidence" value="ECO:0007669"/>
    <property type="project" value="TreeGrafter"/>
</dbReference>
<evidence type="ECO:0000256" key="6">
    <source>
        <dbReference type="SAM" id="Phobius"/>
    </source>
</evidence>
<keyword evidence="8" id="KW-1185">Reference proteome</keyword>
<reference evidence="7 8" key="1">
    <citation type="submission" date="2016-07" db="EMBL/GenBank/DDBJ databases">
        <title>Draft genome sequence of Prauserella sp. YIM 121212, isolated from alkaline soil.</title>
        <authorList>
            <person name="Ruckert C."/>
            <person name="Albersmeier A."/>
            <person name="Jiang C.-L."/>
            <person name="Jiang Y."/>
            <person name="Kalinowski J."/>
            <person name="Schneider O."/>
            <person name="Winkler A."/>
            <person name="Zotchev S.B."/>
        </authorList>
    </citation>
    <scope>NUCLEOTIDE SEQUENCE [LARGE SCALE GENOMIC DNA]</scope>
    <source>
        <strain evidence="7 8">YIM 121212</strain>
    </source>
</reference>
<evidence type="ECO:0000313" key="8">
    <source>
        <dbReference type="Proteomes" id="UP000247892"/>
    </source>
</evidence>
<comment type="subcellular location">
    <subcellularLocation>
        <location evidence="1">Membrane</location>
        <topology evidence="1">Multi-pass membrane protein</topology>
    </subcellularLocation>
</comment>
<dbReference type="Proteomes" id="UP000247892">
    <property type="component" value="Unassembled WGS sequence"/>
</dbReference>
<dbReference type="PANTHER" id="PTHR43243">
    <property type="entry name" value="INNER MEMBRANE TRANSPORTER YGJI-RELATED"/>
    <property type="match status" value="1"/>
</dbReference>
<comment type="caution">
    <text evidence="7">The sequence shown here is derived from an EMBL/GenBank/DDBJ whole genome shotgun (WGS) entry which is preliminary data.</text>
</comment>
<feature type="transmembrane region" description="Helical" evidence="6">
    <location>
        <begin position="361"/>
        <end position="384"/>
    </location>
</feature>
<feature type="transmembrane region" description="Helical" evidence="6">
    <location>
        <begin position="166"/>
        <end position="187"/>
    </location>
</feature>
<feature type="transmembrane region" description="Helical" evidence="6">
    <location>
        <begin position="139"/>
        <end position="159"/>
    </location>
</feature>
<dbReference type="Pfam" id="PF13520">
    <property type="entry name" value="AA_permease_2"/>
    <property type="match status" value="1"/>
</dbReference>
<feature type="transmembrane region" description="Helical" evidence="6">
    <location>
        <begin position="199"/>
        <end position="220"/>
    </location>
</feature>
<evidence type="ECO:0000256" key="1">
    <source>
        <dbReference type="ARBA" id="ARBA00004141"/>
    </source>
</evidence>
<accession>A0A318M9N8</accession>
<feature type="transmembrane region" description="Helical" evidence="6">
    <location>
        <begin position="20"/>
        <end position="40"/>
    </location>
</feature>
<evidence type="ECO:0000256" key="3">
    <source>
        <dbReference type="ARBA" id="ARBA00022692"/>
    </source>
</evidence>